<dbReference type="CDD" id="cd01671">
    <property type="entry name" value="CARD"/>
    <property type="match status" value="1"/>
</dbReference>
<dbReference type="SUPFAM" id="SSF52540">
    <property type="entry name" value="P-loop containing nucleoside triphosphate hydrolases"/>
    <property type="match status" value="1"/>
</dbReference>
<accession>B3RTW2</accession>
<dbReference type="HOGENOM" id="CLU_264467_0_0_1"/>
<dbReference type="Proteomes" id="UP000009022">
    <property type="component" value="Unassembled WGS sequence"/>
</dbReference>
<dbReference type="eggNOG" id="KOG4658">
    <property type="taxonomic scope" value="Eukaryota"/>
</dbReference>
<sequence length="1406" mass="163748">MGISKHVNQVIEKHRYEIINDIPVEDILFDLRAKQILSDEEVDILRDCRSNKEKANKLIIILKRRGDEDFNQFCYILQNHGAEYIQNIGLQLKKEAEEDPDVLVMPTVDLRDVPPTPTSHYIVRTDFIAVISSKLKEIDETGGRILVHGMAGSGKTIAVSQAIRHTAEVDRCFETGGVYWVKIGDISEDKLFSKLKGLCIKLGIEWKQVPQDLEEIESYLSLYLENNYETSMALFVFDDVWRESYYPYLKFAKKSIITSRFIYPDNELDHYCIPASDRFTDDEAVQLLAKYRRAEDVKNLQENPYVIRAIKSCGGLPLAIALIGGLRLNSDKQWIDAVAVIERKGNRNRLANYEFNLYGTFSLSIQQLDDEARRLFLLLGVFKKVAIPTNSIMALWRCDRITAESLLEELSSKSLLKLIESDSSDPTNRLYCVLHDLMVDYLRISPSPQESNQSYWRHLNHSLIQGYALQCKRDWHLYLDDGYYFQHLVHHAIQAADDQFLREIMSNYRWMIEKLKIVELFNLREDLQDYISYLKINRQDATKSEELLRLLHRYESYLDTDNGDFIQFLLYCAKKDSSILKEARKLACDQIKCNRSRRWMITGYPDDDTDQSLWKASKIMGKSWEDVVPSCSNPAYGNLKFSYTKNNGKSDCTIMVKDYETFKTACSLSIGEAYIHEVRISADGRLIAYATVRACSYILVEKKQNKKWEIYNMDIHERVPFINCAGVKTPTLECRWLQFCPVISQNPVLLTIAVNKKDIQLWNIKEYGIEETEKLNSCWNCLEGFEFTSNGESLSFWWSSNKRLQSTKSWINECQMEIWNVEKLYCEKTFLLPEFIDHVDDRYTVATASNYDYQLKRIKYSNQTQSACFVIYGKVLGLLTQEGRDSKTCSFLEGFTDFFYPIYISDKPISNVIVSDDQQLLVIPKSHENDLTLIKFVNGHAKSYINLRCSYSSHNLRFMPGSYHLFDYNKHGTQCLYQYSLDVYLKLDHKFENYPTFPLWIVVVESTIWRNIQARPLTDNVVNADKDSQEIIIDSSASFINSIPVVAQLTENRTKGIKKLKIYRNESLDLSIDYKLDQEYQNCYLYSETDSVILTRCTNKHPPNRIFGIVQFNSVLGSISQKGQFKYTLWEESPADIVTWKSRYRKEDNVYMFIFYIKKGENRDRWLIMMVKNSQEHKIADIGDDMYLYQSIKIIYCDEYYLITRQKIKESADCVVKWYKLEDTVNNCVLLKSHIYKEDDGIVCKIILPTQKSSSKNLNVSLSSRSLDMMKKQWGEKIANIFVAYCNEEANKECFLFERNEETTVFSHTGQLLGKSHGDIIKQFYLDAKIYRVESLFTKKYFAVFEELSGKIQFYDNVSLQLIHTIQSPYIQAWNVTGNLEQSMFICQGRTGKYSIIKQISETMNG</sequence>
<dbReference type="GO" id="GO:0006915">
    <property type="term" value="P:apoptotic process"/>
    <property type="evidence" value="ECO:0007669"/>
    <property type="project" value="UniProtKB-KW"/>
</dbReference>
<evidence type="ECO:0000256" key="1">
    <source>
        <dbReference type="ARBA" id="ARBA00022574"/>
    </source>
</evidence>
<evidence type="ECO:0000313" key="6">
    <source>
        <dbReference type="Proteomes" id="UP000009022"/>
    </source>
</evidence>
<evidence type="ECO:0000313" key="5">
    <source>
        <dbReference type="EMBL" id="EDV26207.1"/>
    </source>
</evidence>
<dbReference type="SUPFAM" id="SSF47986">
    <property type="entry name" value="DEATH domain"/>
    <property type="match status" value="1"/>
</dbReference>
<dbReference type="Gene3D" id="1.25.40.370">
    <property type="match status" value="1"/>
</dbReference>
<dbReference type="InterPro" id="IPR041452">
    <property type="entry name" value="APAF1_C"/>
</dbReference>
<dbReference type="Pfam" id="PF17908">
    <property type="entry name" value="APAF1_C"/>
    <property type="match status" value="1"/>
</dbReference>
<dbReference type="InterPro" id="IPR002182">
    <property type="entry name" value="NB-ARC"/>
</dbReference>
<dbReference type="STRING" id="10228.B3RTW2"/>
<dbReference type="Gene3D" id="1.10.10.10">
    <property type="entry name" value="Winged helix-like DNA-binding domain superfamily/Winged helix DNA-binding domain"/>
    <property type="match status" value="1"/>
</dbReference>
<dbReference type="Gene3D" id="1.10.8.430">
    <property type="entry name" value="Helical domain of apoptotic protease-activating factors"/>
    <property type="match status" value="1"/>
</dbReference>
<dbReference type="GeneID" id="6753453"/>
<proteinExistence type="predicted"/>
<evidence type="ECO:0000256" key="3">
    <source>
        <dbReference type="ARBA" id="ARBA00022737"/>
    </source>
</evidence>
<feature type="domain" description="CARD" evidence="4">
    <location>
        <begin position="3"/>
        <end position="92"/>
    </location>
</feature>
<dbReference type="GO" id="GO:0005829">
    <property type="term" value="C:cytosol"/>
    <property type="evidence" value="ECO:0007669"/>
    <property type="project" value="UniProtKB-ARBA"/>
</dbReference>
<dbReference type="SMART" id="SM00114">
    <property type="entry name" value="CARD"/>
    <property type="match status" value="1"/>
</dbReference>
<dbReference type="Pfam" id="PF00619">
    <property type="entry name" value="CARD"/>
    <property type="match status" value="1"/>
</dbReference>
<dbReference type="InterPro" id="IPR027417">
    <property type="entry name" value="P-loop_NTPase"/>
</dbReference>
<organism evidence="5 6">
    <name type="scientific">Trichoplax adhaerens</name>
    <name type="common">Trichoplax reptans</name>
    <dbReference type="NCBI Taxonomy" id="10228"/>
    <lineage>
        <taxon>Eukaryota</taxon>
        <taxon>Metazoa</taxon>
        <taxon>Placozoa</taxon>
        <taxon>Uniplacotomia</taxon>
        <taxon>Trichoplacea</taxon>
        <taxon>Trichoplacidae</taxon>
        <taxon>Trichoplax</taxon>
    </lineage>
</organism>
<dbReference type="GO" id="GO:0042981">
    <property type="term" value="P:regulation of apoptotic process"/>
    <property type="evidence" value="ECO:0007669"/>
    <property type="project" value="InterPro"/>
</dbReference>
<dbReference type="InterPro" id="IPR036388">
    <property type="entry name" value="WH-like_DNA-bd_sf"/>
</dbReference>
<reference evidence="5 6" key="1">
    <citation type="journal article" date="2008" name="Nature">
        <title>The Trichoplax genome and the nature of placozoans.</title>
        <authorList>
            <person name="Srivastava M."/>
            <person name="Begovic E."/>
            <person name="Chapman J."/>
            <person name="Putnam N.H."/>
            <person name="Hellsten U."/>
            <person name="Kawashima T."/>
            <person name="Kuo A."/>
            <person name="Mitros T."/>
            <person name="Salamov A."/>
            <person name="Carpenter M.L."/>
            <person name="Signorovitch A.Y."/>
            <person name="Moreno M.A."/>
            <person name="Kamm K."/>
            <person name="Grimwood J."/>
            <person name="Schmutz J."/>
            <person name="Shapiro H."/>
            <person name="Grigoriev I.V."/>
            <person name="Buss L.W."/>
            <person name="Schierwater B."/>
            <person name="Dellaporta S.L."/>
            <person name="Rokhsar D.S."/>
        </authorList>
    </citation>
    <scope>NUCLEOTIDE SEQUENCE [LARGE SCALE GENOMIC DNA]</scope>
    <source>
        <strain evidence="5 6">Grell-BS-1999</strain>
    </source>
</reference>
<dbReference type="InParanoid" id="B3RTW2"/>
<keyword evidence="2" id="KW-0053">Apoptosis</keyword>
<dbReference type="PANTHER" id="PTHR22845">
    <property type="entry name" value="APOPTOTIC PROTEASE-ACTIVATING FACTOR 1"/>
    <property type="match status" value="1"/>
</dbReference>
<dbReference type="PhylomeDB" id="B3RTW2"/>
<dbReference type="GO" id="GO:0043531">
    <property type="term" value="F:ADP binding"/>
    <property type="evidence" value="ECO:0007669"/>
    <property type="project" value="InterPro"/>
</dbReference>
<dbReference type="PRINTS" id="PR00364">
    <property type="entry name" value="DISEASERSIST"/>
</dbReference>
<gene>
    <name evidence="5" type="ORF">TRIADDRAFT_56066</name>
</gene>
<dbReference type="PANTHER" id="PTHR22845:SF5">
    <property type="entry name" value="APOPTOTIC PROTEASE-ACTIVATING FACTOR 1"/>
    <property type="match status" value="1"/>
</dbReference>
<dbReference type="InterPro" id="IPR042197">
    <property type="entry name" value="Apaf_helical"/>
</dbReference>
<dbReference type="Gene3D" id="1.10.533.10">
    <property type="entry name" value="Death Domain, Fas"/>
    <property type="match status" value="1"/>
</dbReference>
<evidence type="ECO:0000256" key="2">
    <source>
        <dbReference type="ARBA" id="ARBA00022703"/>
    </source>
</evidence>
<keyword evidence="1" id="KW-0853">WD repeat</keyword>
<keyword evidence="6" id="KW-1185">Reference proteome</keyword>
<dbReference type="Gene3D" id="3.40.50.300">
    <property type="entry name" value="P-loop containing nucleotide triphosphate hydrolases"/>
    <property type="match status" value="1"/>
</dbReference>
<dbReference type="InterPro" id="IPR011029">
    <property type="entry name" value="DEATH-like_dom_sf"/>
</dbReference>
<name>B3RTW2_TRIAD</name>
<dbReference type="SUPFAM" id="SSF82171">
    <property type="entry name" value="DPP6 N-terminal domain-like"/>
    <property type="match status" value="1"/>
</dbReference>
<dbReference type="KEGG" id="tad:TRIADDRAFT_56066"/>
<dbReference type="InterPro" id="IPR001315">
    <property type="entry name" value="CARD"/>
</dbReference>
<protein>
    <recommendedName>
        <fullName evidence="4">CARD domain-containing protein</fullName>
    </recommendedName>
</protein>
<evidence type="ECO:0000259" key="4">
    <source>
        <dbReference type="PROSITE" id="PS50209"/>
    </source>
</evidence>
<dbReference type="Pfam" id="PF00931">
    <property type="entry name" value="NB-ARC"/>
    <property type="match status" value="1"/>
</dbReference>
<keyword evidence="3" id="KW-0677">Repeat</keyword>
<dbReference type="PROSITE" id="PS50209">
    <property type="entry name" value="CARD"/>
    <property type="match status" value="1"/>
</dbReference>
<dbReference type="OrthoDB" id="1357022at2759"/>
<dbReference type="RefSeq" id="XP_002112240.1">
    <property type="nucleotide sequence ID" value="XM_002112204.1"/>
</dbReference>
<dbReference type="EMBL" id="DS985244">
    <property type="protein sequence ID" value="EDV26207.1"/>
    <property type="molecule type" value="Genomic_DNA"/>
</dbReference>
<dbReference type="CTD" id="6753453"/>